<protein>
    <recommendedName>
        <fullName evidence="2">PIN like domain-containing protein</fullName>
    </recommendedName>
</protein>
<reference evidence="3 4" key="1">
    <citation type="journal article" date="2019" name="Int. J. Syst. Evol. Microbiol.">
        <title>The Global Catalogue of Microorganisms (GCM) 10K type strain sequencing project: providing services to taxonomists for standard genome sequencing and annotation.</title>
        <authorList>
            <consortium name="The Broad Institute Genomics Platform"/>
            <consortium name="The Broad Institute Genome Sequencing Center for Infectious Disease"/>
            <person name="Wu L."/>
            <person name="Ma J."/>
        </authorList>
    </citation>
    <scope>NUCLEOTIDE SEQUENCE [LARGE SCALE GENOMIC DNA]</scope>
    <source>
        <strain evidence="3 4">JCM 16026</strain>
    </source>
</reference>
<dbReference type="Proteomes" id="UP001501599">
    <property type="component" value="Unassembled WGS sequence"/>
</dbReference>
<gene>
    <name evidence="3" type="ORF">GCM10009846_03950</name>
</gene>
<feature type="domain" description="PIN like" evidence="2">
    <location>
        <begin position="25"/>
        <end position="243"/>
    </location>
</feature>
<feature type="compositionally biased region" description="Acidic residues" evidence="1">
    <location>
        <begin position="412"/>
        <end position="423"/>
    </location>
</feature>
<evidence type="ECO:0000313" key="3">
    <source>
        <dbReference type="EMBL" id="GAA2171142.1"/>
    </source>
</evidence>
<sequence length="423" mass="48493">MRSMFPEHFPVSEDDRLRTWKSGRIVFDTNVLLNLLRYSKANRDDFLEVMSQLEDRLWLPHQVALEYLRNWREVSSEQKRELQRLIAEIEGMKPPRGLESMRATSTLDAQRISKEWEAAKAGLRTLVEREGLAVETQRHDDGEPEETHSKITELYEGKVGEAFGDDRIPTLTAEALKRIKAKTPPGFEDRGKDDGGVGDVFVWLQLLEFADRESAPIIFVTDDTKSDWWHKHRGERLGPRTELIAEFTARVGQPVLFYSSRRFLEVAKETAVATPSTEVIEEAGSVAKMWSTLVDRSTLMSATEMGRRFVEGDMTRRPDPTSLLRRQLLRRDHGVHHLGYYSREQLTLDIALVEAAIANLEFEARVTGDGSRADELEDLHRRSESLHELRSEMHLDEEPRDSWDEPTAIDRDDPDEEGAAGET</sequence>
<dbReference type="Pfam" id="PF18476">
    <property type="entry name" value="PIN_8"/>
    <property type="match status" value="1"/>
</dbReference>
<evidence type="ECO:0000256" key="1">
    <source>
        <dbReference type="SAM" id="MobiDB-lite"/>
    </source>
</evidence>
<dbReference type="EMBL" id="BAAAQT010000001">
    <property type="protein sequence ID" value="GAA2171142.1"/>
    <property type="molecule type" value="Genomic_DNA"/>
</dbReference>
<dbReference type="RefSeq" id="WP_344339735.1">
    <property type="nucleotide sequence ID" value="NZ_BAAAQT010000001.1"/>
</dbReference>
<comment type="caution">
    <text evidence="3">The sequence shown here is derived from an EMBL/GenBank/DDBJ whole genome shotgun (WGS) entry which is preliminary data.</text>
</comment>
<feature type="region of interest" description="Disordered" evidence="1">
    <location>
        <begin position="387"/>
        <end position="423"/>
    </location>
</feature>
<name>A0ABN3AJS5_9MICO</name>
<evidence type="ECO:0000313" key="4">
    <source>
        <dbReference type="Proteomes" id="UP001501599"/>
    </source>
</evidence>
<proteinExistence type="predicted"/>
<accession>A0ABN3AJS5</accession>
<feature type="compositionally biased region" description="Basic and acidic residues" evidence="1">
    <location>
        <begin position="387"/>
        <end position="411"/>
    </location>
</feature>
<dbReference type="InterPro" id="IPR041578">
    <property type="entry name" value="PIN_8"/>
</dbReference>
<evidence type="ECO:0000259" key="2">
    <source>
        <dbReference type="Pfam" id="PF18476"/>
    </source>
</evidence>
<organism evidence="3 4">
    <name type="scientific">Agrococcus versicolor</name>
    <dbReference type="NCBI Taxonomy" id="501482"/>
    <lineage>
        <taxon>Bacteria</taxon>
        <taxon>Bacillati</taxon>
        <taxon>Actinomycetota</taxon>
        <taxon>Actinomycetes</taxon>
        <taxon>Micrococcales</taxon>
        <taxon>Microbacteriaceae</taxon>
        <taxon>Agrococcus</taxon>
    </lineage>
</organism>
<keyword evidence="4" id="KW-1185">Reference proteome</keyword>